<proteinExistence type="predicted"/>
<feature type="domain" description="Fimbrial-type adhesion" evidence="2">
    <location>
        <begin position="43"/>
        <end position="194"/>
    </location>
</feature>
<feature type="signal peptide" evidence="1">
    <location>
        <begin position="1"/>
        <end position="29"/>
    </location>
</feature>
<dbReference type="GO" id="GO:0009289">
    <property type="term" value="C:pilus"/>
    <property type="evidence" value="ECO:0007669"/>
    <property type="project" value="InterPro"/>
</dbReference>
<evidence type="ECO:0000313" key="3">
    <source>
        <dbReference type="EMBL" id="MBL5934053.1"/>
    </source>
</evidence>
<dbReference type="GO" id="GO:0043709">
    <property type="term" value="P:cell adhesion involved in single-species biofilm formation"/>
    <property type="evidence" value="ECO:0007669"/>
    <property type="project" value="TreeGrafter"/>
</dbReference>
<comment type="caution">
    <text evidence="3">The sequence shown here is derived from an EMBL/GenBank/DDBJ whole genome shotgun (WGS) entry which is preliminary data.</text>
</comment>
<evidence type="ECO:0000313" key="4">
    <source>
        <dbReference type="EMBL" id="MEE9685094.1"/>
    </source>
</evidence>
<dbReference type="RefSeq" id="WP_131487414.1">
    <property type="nucleotide sequence ID" value="NZ_CP142427.1"/>
</dbReference>
<feature type="chain" id="PRO_5042930582" evidence="1">
    <location>
        <begin position="30"/>
        <end position="194"/>
    </location>
</feature>
<dbReference type="PANTHER" id="PTHR33420">
    <property type="entry name" value="FIMBRIAL SUBUNIT ELFA-RELATED"/>
    <property type="match status" value="1"/>
</dbReference>
<dbReference type="Proteomes" id="UP001335910">
    <property type="component" value="Unassembled WGS sequence"/>
</dbReference>
<name>A0AAP2ABU4_LELAM</name>
<dbReference type="Gene3D" id="2.60.40.1090">
    <property type="entry name" value="Fimbrial-type adhesion domain"/>
    <property type="match status" value="1"/>
</dbReference>
<protein>
    <submittedName>
        <fullName evidence="3 4">Fimbrial protein</fullName>
    </submittedName>
</protein>
<dbReference type="Pfam" id="PF00419">
    <property type="entry name" value="Fimbrial"/>
    <property type="match status" value="1"/>
</dbReference>
<evidence type="ECO:0000259" key="2">
    <source>
        <dbReference type="Pfam" id="PF00419"/>
    </source>
</evidence>
<keyword evidence="1" id="KW-0732">Signal</keyword>
<evidence type="ECO:0000313" key="6">
    <source>
        <dbReference type="Proteomes" id="UP001335910"/>
    </source>
</evidence>
<dbReference type="PANTHER" id="PTHR33420:SF10">
    <property type="entry name" value="FIMBRIAE MAJOR SUBUNIT"/>
    <property type="match status" value="1"/>
</dbReference>
<dbReference type="InterPro" id="IPR050263">
    <property type="entry name" value="Bact_Fimbrial_Adh_Pro"/>
</dbReference>
<dbReference type="Proteomes" id="UP000653275">
    <property type="component" value="Unassembled WGS sequence"/>
</dbReference>
<reference evidence="4 6" key="2">
    <citation type="submission" date="2023-10" db="EMBL/GenBank/DDBJ databases">
        <title>Wastewater isolates of ESBL- and carbapenemase-producing Gram-negative bacteria from New Zealand.</title>
        <authorList>
            <person name="Straub C."/>
            <person name="Weaver L."/>
            <person name="Cornelius A."/>
            <person name="Mcgill E."/>
            <person name="Dyet K."/>
            <person name="White L."/>
            <person name="Pattis I."/>
        </authorList>
    </citation>
    <scope>NUCLEOTIDE SEQUENCE [LARGE SCALE GENOMIC DNA]</scope>
    <source>
        <strain evidence="4 6">ESBL35</strain>
    </source>
</reference>
<keyword evidence="6" id="KW-1185">Reference proteome</keyword>
<dbReference type="EMBL" id="JAZKLI010000001">
    <property type="protein sequence ID" value="MEE9685094.1"/>
    <property type="molecule type" value="Genomic_DNA"/>
</dbReference>
<dbReference type="AlphaFoldDB" id="A0AAP2ABU4"/>
<evidence type="ECO:0000256" key="1">
    <source>
        <dbReference type="SAM" id="SignalP"/>
    </source>
</evidence>
<dbReference type="InterPro" id="IPR008966">
    <property type="entry name" value="Adhesion_dom_sf"/>
</dbReference>
<sequence>MLSQLKLGIMKYNKSSVLALLLFSPCILAQTCTSNDKCSVGVDFKGNYLEKTCDVSINNGSMYETVVLPVISVTTLDHEGAEAGSQLFSITLKNCPTNKAISLYFASTSAGVDALTGNLPNAKGADYSEHVEVRLRNSESQQMLVDDPESNQNYDVSLSGDVTHYYMASYYAAENTQVTAGLLNTSAAIVVSYK</sequence>
<accession>A0AAP2ABU4</accession>
<dbReference type="EMBL" id="JAENMS010000002">
    <property type="protein sequence ID" value="MBL5934053.1"/>
    <property type="molecule type" value="Genomic_DNA"/>
</dbReference>
<evidence type="ECO:0000313" key="5">
    <source>
        <dbReference type="Proteomes" id="UP000653275"/>
    </source>
</evidence>
<gene>
    <name evidence="3" type="ORF">I7V27_06210</name>
    <name evidence="4" type="ORF">V4839_16665</name>
</gene>
<dbReference type="SUPFAM" id="SSF49401">
    <property type="entry name" value="Bacterial adhesins"/>
    <property type="match status" value="1"/>
</dbReference>
<dbReference type="InterPro" id="IPR000259">
    <property type="entry name" value="Adhesion_dom_fimbrial"/>
</dbReference>
<reference evidence="3" key="1">
    <citation type="submission" date="2020-12" db="EMBL/GenBank/DDBJ databases">
        <title>Draft genome sequence of Enterobacter spp., Lelliottia spp. and Serratia spp. isolated from drinking water reservoirs and lakes.</title>
        <authorList>
            <person name="Reitter C."/>
            <person name="Neuhaus K."/>
            <person name="Huegler M."/>
        </authorList>
    </citation>
    <scope>NUCLEOTIDE SEQUENCE</scope>
    <source>
        <strain evidence="3">TZW15</strain>
    </source>
</reference>
<dbReference type="InterPro" id="IPR036937">
    <property type="entry name" value="Adhesion_dom_fimbrial_sf"/>
</dbReference>
<organism evidence="3 5">
    <name type="scientific">Lelliottia amnigena</name>
    <name type="common">Enterobacter amnigenus</name>
    <dbReference type="NCBI Taxonomy" id="61646"/>
    <lineage>
        <taxon>Bacteria</taxon>
        <taxon>Pseudomonadati</taxon>
        <taxon>Pseudomonadota</taxon>
        <taxon>Gammaproteobacteria</taxon>
        <taxon>Enterobacterales</taxon>
        <taxon>Enterobacteriaceae</taxon>
        <taxon>Lelliottia</taxon>
    </lineage>
</organism>